<evidence type="ECO:0000259" key="1">
    <source>
        <dbReference type="Pfam" id="PF13460"/>
    </source>
</evidence>
<dbReference type="CDD" id="cd05243">
    <property type="entry name" value="SDR_a5"/>
    <property type="match status" value="1"/>
</dbReference>
<protein>
    <submittedName>
        <fullName evidence="2">LADA_0H20054g1_1</fullName>
    </submittedName>
</protein>
<evidence type="ECO:0000313" key="2">
    <source>
        <dbReference type="EMBL" id="SCU99484.1"/>
    </source>
</evidence>
<dbReference type="InterPro" id="IPR016040">
    <property type="entry name" value="NAD(P)-bd_dom"/>
</dbReference>
<organism evidence="2 3">
    <name type="scientific">Lachancea dasiensis</name>
    <dbReference type="NCBI Taxonomy" id="1072105"/>
    <lineage>
        <taxon>Eukaryota</taxon>
        <taxon>Fungi</taxon>
        <taxon>Dikarya</taxon>
        <taxon>Ascomycota</taxon>
        <taxon>Saccharomycotina</taxon>
        <taxon>Saccharomycetes</taxon>
        <taxon>Saccharomycetales</taxon>
        <taxon>Saccharomycetaceae</taxon>
        <taxon>Lachancea</taxon>
    </lineage>
</organism>
<dbReference type="PANTHER" id="PTHR15020:SF50">
    <property type="entry name" value="UPF0659 PROTEIN YMR090W"/>
    <property type="match status" value="1"/>
</dbReference>
<evidence type="ECO:0000313" key="3">
    <source>
        <dbReference type="Proteomes" id="UP000190274"/>
    </source>
</evidence>
<accession>A0A1G4K6K5</accession>
<dbReference type="InterPro" id="IPR036291">
    <property type="entry name" value="NAD(P)-bd_dom_sf"/>
</dbReference>
<dbReference type="SUPFAM" id="SSF51735">
    <property type="entry name" value="NAD(P)-binding Rossmann-fold domains"/>
    <property type="match status" value="1"/>
</dbReference>
<reference evidence="2 3" key="1">
    <citation type="submission" date="2016-03" db="EMBL/GenBank/DDBJ databases">
        <authorList>
            <person name="Devillers H."/>
        </authorList>
    </citation>
    <scope>NUCLEOTIDE SEQUENCE [LARGE SCALE GENOMIC DNA]</scope>
    <source>
        <strain evidence="2">CBS 10888</strain>
    </source>
</reference>
<feature type="domain" description="NAD(P)-binding" evidence="1">
    <location>
        <begin position="9"/>
        <end position="200"/>
    </location>
</feature>
<sequence length="224" mass="24586">MALKVAVIGANGRVGQLLCKLLKTSDDFEPLAVVRTAEQKEYFERELGIEASLTSIEESSVDEIGAALRSQDAVVWTAGAGGKGVERIFTVDLDGAMKAIEACQKCKIDRFVMVSAVNANNREMFWNTKLRNYYIAKRTADAILRGSGLQYTILQPGSLLSESGTGQLCPLGALEDKKSAWYAIQREDVAQFIKLALEHPERTIHKTIPLANGDMSMRDFLATL</sequence>
<gene>
    <name evidence="2" type="ORF">LADA_0H20054G</name>
</gene>
<dbReference type="OrthoDB" id="10254604at2759"/>
<dbReference type="Proteomes" id="UP000190274">
    <property type="component" value="Chromosome H"/>
</dbReference>
<keyword evidence="3" id="KW-1185">Reference proteome</keyword>
<proteinExistence type="predicted"/>
<name>A0A1G4K6K5_9SACH</name>
<dbReference type="EMBL" id="LT598461">
    <property type="protein sequence ID" value="SCU99484.1"/>
    <property type="molecule type" value="Genomic_DNA"/>
</dbReference>
<dbReference type="AlphaFoldDB" id="A0A1G4K6K5"/>
<dbReference type="STRING" id="1266660.A0A1G4K6K5"/>
<dbReference type="PANTHER" id="PTHR15020">
    <property type="entry name" value="FLAVIN REDUCTASE-RELATED"/>
    <property type="match status" value="1"/>
</dbReference>
<dbReference type="Pfam" id="PF13460">
    <property type="entry name" value="NAD_binding_10"/>
    <property type="match status" value="1"/>
</dbReference>
<dbReference type="Gene3D" id="3.40.50.720">
    <property type="entry name" value="NAD(P)-binding Rossmann-like Domain"/>
    <property type="match status" value="1"/>
</dbReference>